<organism evidence="2 3">
    <name type="scientific">Aspergillus caelatus</name>
    <dbReference type="NCBI Taxonomy" id="61420"/>
    <lineage>
        <taxon>Eukaryota</taxon>
        <taxon>Fungi</taxon>
        <taxon>Dikarya</taxon>
        <taxon>Ascomycota</taxon>
        <taxon>Pezizomycotina</taxon>
        <taxon>Eurotiomycetes</taxon>
        <taxon>Eurotiomycetidae</taxon>
        <taxon>Eurotiales</taxon>
        <taxon>Aspergillaceae</taxon>
        <taxon>Aspergillus</taxon>
        <taxon>Aspergillus subgen. Circumdati</taxon>
    </lineage>
</organism>
<dbReference type="Proteomes" id="UP000326268">
    <property type="component" value="Unassembled WGS sequence"/>
</dbReference>
<dbReference type="PROSITE" id="PS50097">
    <property type="entry name" value="BTB"/>
    <property type="match status" value="1"/>
</dbReference>
<proteinExistence type="predicted"/>
<feature type="domain" description="BTB" evidence="1">
    <location>
        <begin position="20"/>
        <end position="107"/>
    </location>
</feature>
<dbReference type="InterPro" id="IPR000210">
    <property type="entry name" value="BTB/POZ_dom"/>
</dbReference>
<dbReference type="GeneID" id="43651546"/>
<protein>
    <recommendedName>
        <fullName evidence="1">BTB domain-containing protein</fullName>
    </recommendedName>
</protein>
<dbReference type="OrthoDB" id="5326346at2759"/>
<keyword evidence="3" id="KW-1185">Reference proteome</keyword>
<evidence type="ECO:0000313" key="3">
    <source>
        <dbReference type="Proteomes" id="UP000326268"/>
    </source>
</evidence>
<dbReference type="InterPro" id="IPR011333">
    <property type="entry name" value="SKP1/BTB/POZ_sf"/>
</dbReference>
<name>A0A5N7A2E7_9EURO</name>
<dbReference type="EMBL" id="ML737660">
    <property type="protein sequence ID" value="KAE8364047.1"/>
    <property type="molecule type" value="Genomic_DNA"/>
</dbReference>
<evidence type="ECO:0000313" key="2">
    <source>
        <dbReference type="EMBL" id="KAE8364047.1"/>
    </source>
</evidence>
<gene>
    <name evidence="2" type="ORF">BDV27DRAFT_129048</name>
</gene>
<accession>A0A5N7A2E7</accession>
<evidence type="ECO:0000259" key="1">
    <source>
        <dbReference type="PROSITE" id="PS50097"/>
    </source>
</evidence>
<sequence>MSISESIPTSHDYRVIDPDYDIILIVTPKPTASSDPKPEPKATRFKASSKHLTLTSKYFKGRLNSPWPEGEELKQKGIVELDIPDTDPEAFEVVLNLMHCRTKLVPREVELPLLTQIAVVVDYFDCHEALGLYPESWVNKLRDSVPGMFCADAINWIFIAYVFGEADIFSCVTRLAQAQGLGTFDTRQLPIPKKIIDGINSVRIDTLTKMFKILTDYQERLMGPKVICSFECDSTKLGAIIKTMKSRGLLLRAENASFPGYSVRKILDCILDFPRIEVCGKCSSYGFGSREKYSIIDRSTKAEIESAARSLNGLSIPNVL</sequence>
<dbReference type="RefSeq" id="XP_031927128.1">
    <property type="nucleotide sequence ID" value="XM_032067100.1"/>
</dbReference>
<dbReference type="AlphaFoldDB" id="A0A5N7A2E7"/>
<dbReference type="Gene3D" id="3.30.710.10">
    <property type="entry name" value="Potassium Channel Kv1.1, Chain A"/>
    <property type="match status" value="1"/>
</dbReference>
<reference evidence="2 3" key="1">
    <citation type="submission" date="2019-04" db="EMBL/GenBank/DDBJ databases">
        <title>Friends and foes A comparative genomics studyof 23 Aspergillus species from section Flavi.</title>
        <authorList>
            <consortium name="DOE Joint Genome Institute"/>
            <person name="Kjaerbolling I."/>
            <person name="Vesth T."/>
            <person name="Frisvad J.C."/>
            <person name="Nybo J.L."/>
            <person name="Theobald S."/>
            <person name="Kildgaard S."/>
            <person name="Isbrandt T."/>
            <person name="Kuo A."/>
            <person name="Sato A."/>
            <person name="Lyhne E.K."/>
            <person name="Kogle M.E."/>
            <person name="Wiebenga A."/>
            <person name="Kun R.S."/>
            <person name="Lubbers R.J."/>
            <person name="Makela M.R."/>
            <person name="Barry K."/>
            <person name="Chovatia M."/>
            <person name="Clum A."/>
            <person name="Daum C."/>
            <person name="Haridas S."/>
            <person name="He G."/>
            <person name="LaButti K."/>
            <person name="Lipzen A."/>
            <person name="Mondo S."/>
            <person name="Riley R."/>
            <person name="Salamov A."/>
            <person name="Simmons B.A."/>
            <person name="Magnuson J.K."/>
            <person name="Henrissat B."/>
            <person name="Mortensen U.H."/>
            <person name="Larsen T.O."/>
            <person name="Devries R.P."/>
            <person name="Grigoriev I.V."/>
            <person name="Machida M."/>
            <person name="Baker S.E."/>
            <person name="Andersen M.R."/>
        </authorList>
    </citation>
    <scope>NUCLEOTIDE SEQUENCE [LARGE SCALE GENOMIC DNA]</scope>
    <source>
        <strain evidence="2 3">CBS 763.97</strain>
    </source>
</reference>
<dbReference type="SUPFAM" id="SSF54695">
    <property type="entry name" value="POZ domain"/>
    <property type="match status" value="1"/>
</dbReference>